<protein>
    <submittedName>
        <fullName evidence="1">Uncharacterized protein</fullName>
    </submittedName>
</protein>
<organism evidence="1 2">
    <name type="scientific">Digitaria exilis</name>
    <dbReference type="NCBI Taxonomy" id="1010633"/>
    <lineage>
        <taxon>Eukaryota</taxon>
        <taxon>Viridiplantae</taxon>
        <taxon>Streptophyta</taxon>
        <taxon>Embryophyta</taxon>
        <taxon>Tracheophyta</taxon>
        <taxon>Spermatophyta</taxon>
        <taxon>Magnoliopsida</taxon>
        <taxon>Liliopsida</taxon>
        <taxon>Poales</taxon>
        <taxon>Poaceae</taxon>
        <taxon>PACMAD clade</taxon>
        <taxon>Panicoideae</taxon>
        <taxon>Panicodae</taxon>
        <taxon>Paniceae</taxon>
        <taxon>Anthephorinae</taxon>
        <taxon>Digitaria</taxon>
    </lineage>
</organism>
<comment type="caution">
    <text evidence="1">The sequence shown here is derived from an EMBL/GenBank/DDBJ whole genome shotgun (WGS) entry which is preliminary data.</text>
</comment>
<dbReference type="AlphaFoldDB" id="A0A835KRE0"/>
<sequence length="44" mass="5111">MSECKVMELRQTLSSFAGPETRVEFYMFQNEGTKFTGTKYRLAP</sequence>
<keyword evidence="2" id="KW-1185">Reference proteome</keyword>
<name>A0A835KRE0_9POAL</name>
<gene>
    <name evidence="1" type="ORF">HU200_010678</name>
</gene>
<evidence type="ECO:0000313" key="1">
    <source>
        <dbReference type="EMBL" id="KAF8758160.1"/>
    </source>
</evidence>
<dbReference type="EMBL" id="JACEFO010000740">
    <property type="protein sequence ID" value="KAF8758160.1"/>
    <property type="molecule type" value="Genomic_DNA"/>
</dbReference>
<evidence type="ECO:0000313" key="2">
    <source>
        <dbReference type="Proteomes" id="UP000636709"/>
    </source>
</evidence>
<accession>A0A835KRE0</accession>
<proteinExistence type="predicted"/>
<dbReference type="Proteomes" id="UP000636709">
    <property type="component" value="Unassembled WGS sequence"/>
</dbReference>
<reference evidence="1" key="1">
    <citation type="submission" date="2020-07" db="EMBL/GenBank/DDBJ databases">
        <title>Genome sequence and genetic diversity analysis of an under-domesticated orphan crop, white fonio (Digitaria exilis).</title>
        <authorList>
            <person name="Bennetzen J.L."/>
            <person name="Chen S."/>
            <person name="Ma X."/>
            <person name="Wang X."/>
            <person name="Yssel A.E.J."/>
            <person name="Chaluvadi S.R."/>
            <person name="Johnson M."/>
            <person name="Gangashetty P."/>
            <person name="Hamidou F."/>
            <person name="Sanogo M.D."/>
            <person name="Zwaenepoel A."/>
            <person name="Wallace J."/>
            <person name="Van De Peer Y."/>
            <person name="Van Deynze A."/>
        </authorList>
    </citation>
    <scope>NUCLEOTIDE SEQUENCE</scope>
    <source>
        <tissue evidence="1">Leaves</tissue>
    </source>
</reference>